<dbReference type="Proteomes" id="UP000247702">
    <property type="component" value="Unassembled WGS sequence"/>
</dbReference>
<gene>
    <name evidence="2" type="ORF">RCL2_003116000</name>
    <name evidence="1" type="ORF">RclHR1_08150008</name>
</gene>
<keyword evidence="3" id="KW-1185">Reference proteome</keyword>
<accession>A0A2Z6SML9</accession>
<evidence type="ECO:0000313" key="2">
    <source>
        <dbReference type="EMBL" id="GET04867.1"/>
    </source>
</evidence>
<evidence type="ECO:0000313" key="1">
    <source>
        <dbReference type="EMBL" id="GBC08487.1"/>
    </source>
</evidence>
<reference evidence="1 3" key="1">
    <citation type="submission" date="2017-11" db="EMBL/GenBank/DDBJ databases">
        <title>The genome of Rhizophagus clarus HR1 reveals common genetic basis of auxotrophy among arbuscular mycorrhizal fungi.</title>
        <authorList>
            <person name="Kobayashi Y."/>
        </authorList>
    </citation>
    <scope>NUCLEOTIDE SEQUENCE [LARGE SCALE GENOMIC DNA]</scope>
    <source>
        <strain evidence="1 3">HR1</strain>
    </source>
</reference>
<sequence length="97" mass="11438">MKSKILLLIIGEFSLHWKKKADIISHLNLYFMHNNHTLEKILPKFHKLKSLIINGLEHFNEGQLKMCVYRDLEIFKIHLYDSYDLKAASIIIENSGE</sequence>
<dbReference type="Proteomes" id="UP000615446">
    <property type="component" value="Unassembled WGS sequence"/>
</dbReference>
<proteinExistence type="predicted"/>
<protein>
    <submittedName>
        <fullName evidence="1">Uncharacterized protein</fullName>
    </submittedName>
</protein>
<evidence type="ECO:0000313" key="3">
    <source>
        <dbReference type="Proteomes" id="UP000247702"/>
    </source>
</evidence>
<dbReference type="EMBL" id="BEXD01004221">
    <property type="protein sequence ID" value="GBC08487.1"/>
    <property type="molecule type" value="Genomic_DNA"/>
</dbReference>
<name>A0A2Z6SML9_9GLOM</name>
<dbReference type="AlphaFoldDB" id="A0A2Z6SML9"/>
<reference evidence="2" key="2">
    <citation type="submission" date="2019-10" db="EMBL/GenBank/DDBJ databases">
        <title>Conservation and host-specific expression of non-tandemly repeated heterogenous ribosome RNA gene in arbuscular mycorrhizal fungi.</title>
        <authorList>
            <person name="Maeda T."/>
            <person name="Kobayashi Y."/>
            <person name="Nakagawa T."/>
            <person name="Ezawa T."/>
            <person name="Yamaguchi K."/>
            <person name="Bino T."/>
            <person name="Nishimoto Y."/>
            <person name="Shigenobu S."/>
            <person name="Kawaguchi M."/>
        </authorList>
    </citation>
    <scope>NUCLEOTIDE SEQUENCE</scope>
    <source>
        <strain evidence="2">HR1</strain>
    </source>
</reference>
<dbReference type="EMBL" id="BLAL01000357">
    <property type="protein sequence ID" value="GET04867.1"/>
    <property type="molecule type" value="Genomic_DNA"/>
</dbReference>
<organism evidence="1 3">
    <name type="scientific">Rhizophagus clarus</name>
    <dbReference type="NCBI Taxonomy" id="94130"/>
    <lineage>
        <taxon>Eukaryota</taxon>
        <taxon>Fungi</taxon>
        <taxon>Fungi incertae sedis</taxon>
        <taxon>Mucoromycota</taxon>
        <taxon>Glomeromycotina</taxon>
        <taxon>Glomeromycetes</taxon>
        <taxon>Glomerales</taxon>
        <taxon>Glomeraceae</taxon>
        <taxon>Rhizophagus</taxon>
    </lineage>
</organism>
<comment type="caution">
    <text evidence="1">The sequence shown here is derived from an EMBL/GenBank/DDBJ whole genome shotgun (WGS) entry which is preliminary data.</text>
</comment>